<feature type="domain" description="3-hydroxyacyl-CoA dehydrogenase C-terminal" evidence="14">
    <location>
        <begin position="640"/>
        <end position="725"/>
    </location>
</feature>
<keyword evidence="9" id="KW-0443">Lipid metabolism</keyword>
<dbReference type="STRING" id="927083.DB32_001948"/>
<dbReference type="InterPro" id="IPR018376">
    <property type="entry name" value="Enoyl-CoA_hyd/isom_CS"/>
</dbReference>
<evidence type="ECO:0000256" key="12">
    <source>
        <dbReference type="ARBA" id="ARBA00049556"/>
    </source>
</evidence>
<evidence type="ECO:0000256" key="6">
    <source>
        <dbReference type="ARBA" id="ARBA00022963"/>
    </source>
</evidence>
<dbReference type="Pfam" id="PF02737">
    <property type="entry name" value="3HCDH_N"/>
    <property type="match status" value="1"/>
</dbReference>
<accession>A0A0F6SE94</accession>
<dbReference type="PANTHER" id="PTHR43612:SF3">
    <property type="entry name" value="TRIFUNCTIONAL ENZYME SUBUNIT ALPHA, MITOCHONDRIAL"/>
    <property type="match status" value="1"/>
</dbReference>
<evidence type="ECO:0000259" key="14">
    <source>
        <dbReference type="Pfam" id="PF00725"/>
    </source>
</evidence>
<dbReference type="GO" id="GO:0070403">
    <property type="term" value="F:NAD+ binding"/>
    <property type="evidence" value="ECO:0007669"/>
    <property type="project" value="InterPro"/>
</dbReference>
<keyword evidence="11" id="KW-0511">Multifunctional enzyme</keyword>
<dbReference type="OrthoDB" id="9771883at2"/>
<dbReference type="Gene3D" id="3.40.50.720">
    <property type="entry name" value="NAD(P)-binding Rossmann-like Domain"/>
    <property type="match status" value="1"/>
</dbReference>
<dbReference type="InterPro" id="IPR050136">
    <property type="entry name" value="FA_oxidation_alpha_subunit"/>
</dbReference>
<dbReference type="RefSeq" id="WP_053232103.1">
    <property type="nucleotide sequence ID" value="NZ_CP011125.1"/>
</dbReference>
<dbReference type="Gene3D" id="1.10.1040.50">
    <property type="match status" value="1"/>
</dbReference>
<protein>
    <recommendedName>
        <fullName evidence="4">enoyl-CoA hydratase</fullName>
        <ecNumber evidence="4">4.2.1.17</ecNumber>
    </recommendedName>
</protein>
<dbReference type="GO" id="GO:0016509">
    <property type="term" value="F:long-chain (3S)-3-hydroxyacyl-CoA dehydrogenase (NAD+) activity"/>
    <property type="evidence" value="ECO:0007669"/>
    <property type="project" value="TreeGrafter"/>
</dbReference>
<dbReference type="NCBIfam" id="NF008363">
    <property type="entry name" value="PRK11154.1"/>
    <property type="match status" value="1"/>
</dbReference>
<dbReference type="Proteomes" id="UP000034883">
    <property type="component" value="Chromosome"/>
</dbReference>
<evidence type="ECO:0000313" key="17">
    <source>
        <dbReference type="Proteomes" id="UP000034883"/>
    </source>
</evidence>
<dbReference type="GO" id="GO:0006635">
    <property type="term" value="P:fatty acid beta-oxidation"/>
    <property type="evidence" value="ECO:0007669"/>
    <property type="project" value="UniProtKB-UniPathway"/>
</dbReference>
<keyword evidence="10" id="KW-0456">Lyase</keyword>
<dbReference type="UniPathway" id="UPA00659"/>
<comment type="similarity">
    <text evidence="13">Belongs to the enoyl-CoA hydratase/isomerase family.</text>
</comment>
<evidence type="ECO:0000256" key="10">
    <source>
        <dbReference type="ARBA" id="ARBA00023239"/>
    </source>
</evidence>
<comment type="pathway">
    <text evidence="1">Lipid metabolism; fatty acid beta-oxidation.</text>
</comment>
<evidence type="ECO:0000256" key="7">
    <source>
        <dbReference type="ARBA" id="ARBA00023002"/>
    </source>
</evidence>
<keyword evidence="17" id="KW-1185">Reference proteome</keyword>
<dbReference type="EMBL" id="CP011125">
    <property type="protein sequence ID" value="AKF04799.1"/>
    <property type="molecule type" value="Genomic_DNA"/>
</dbReference>
<dbReference type="InterPro" id="IPR006108">
    <property type="entry name" value="3HC_DH_C"/>
</dbReference>
<evidence type="ECO:0000256" key="1">
    <source>
        <dbReference type="ARBA" id="ARBA00005005"/>
    </source>
</evidence>
<dbReference type="InterPro" id="IPR008927">
    <property type="entry name" value="6-PGluconate_DH-like_C_sf"/>
</dbReference>
<evidence type="ECO:0000256" key="2">
    <source>
        <dbReference type="ARBA" id="ARBA00007005"/>
    </source>
</evidence>
<dbReference type="PROSITE" id="PS00166">
    <property type="entry name" value="ENOYL_COA_HYDRATASE"/>
    <property type="match status" value="1"/>
</dbReference>
<keyword evidence="6" id="KW-0442">Lipid degradation</keyword>
<keyword evidence="5" id="KW-0276">Fatty acid metabolism</keyword>
<dbReference type="SUPFAM" id="SSF48179">
    <property type="entry name" value="6-phosphogluconate dehydrogenase C-terminal domain-like"/>
    <property type="match status" value="2"/>
</dbReference>
<keyword evidence="7" id="KW-0560">Oxidoreductase</keyword>
<evidence type="ECO:0000259" key="15">
    <source>
        <dbReference type="Pfam" id="PF02737"/>
    </source>
</evidence>
<feature type="domain" description="3-hydroxyacyl-CoA dehydrogenase C-terminal" evidence="14">
    <location>
        <begin position="515"/>
        <end position="608"/>
    </location>
</feature>
<dbReference type="CDD" id="cd06558">
    <property type="entry name" value="crotonase-like"/>
    <property type="match status" value="1"/>
</dbReference>
<gene>
    <name evidence="16" type="ORF">DB32_001948</name>
</gene>
<dbReference type="InterPro" id="IPR006176">
    <property type="entry name" value="3-OHacyl-CoA_DH_NAD-bd"/>
</dbReference>
<dbReference type="FunFam" id="3.90.226.10:FF:000011">
    <property type="entry name" value="Fatty acid oxidation complex subunit alpha"/>
    <property type="match status" value="1"/>
</dbReference>
<proteinExistence type="inferred from homology"/>
<comment type="catalytic activity">
    <reaction evidence="12">
        <text>a (3S)-3-hydroxyacyl-CoA + NAD(+) = a 3-oxoacyl-CoA + NADH + H(+)</text>
        <dbReference type="Rhea" id="RHEA:22432"/>
        <dbReference type="ChEBI" id="CHEBI:15378"/>
        <dbReference type="ChEBI" id="CHEBI:57318"/>
        <dbReference type="ChEBI" id="CHEBI:57540"/>
        <dbReference type="ChEBI" id="CHEBI:57945"/>
        <dbReference type="ChEBI" id="CHEBI:90726"/>
        <dbReference type="EC" id="1.1.1.35"/>
    </reaction>
</comment>
<dbReference type="InterPro" id="IPR036291">
    <property type="entry name" value="NAD(P)-bd_dom_sf"/>
</dbReference>
<dbReference type="GO" id="GO:0004300">
    <property type="term" value="F:enoyl-CoA hydratase activity"/>
    <property type="evidence" value="ECO:0007669"/>
    <property type="project" value="UniProtKB-EC"/>
</dbReference>
<dbReference type="InterPro" id="IPR029045">
    <property type="entry name" value="ClpP/crotonase-like_dom_sf"/>
</dbReference>
<dbReference type="PANTHER" id="PTHR43612">
    <property type="entry name" value="TRIFUNCTIONAL ENZYME SUBUNIT ALPHA"/>
    <property type="match status" value="1"/>
</dbReference>
<organism evidence="16 17">
    <name type="scientific">Sandaracinus amylolyticus</name>
    <dbReference type="NCBI Taxonomy" id="927083"/>
    <lineage>
        <taxon>Bacteria</taxon>
        <taxon>Pseudomonadati</taxon>
        <taxon>Myxococcota</taxon>
        <taxon>Polyangia</taxon>
        <taxon>Polyangiales</taxon>
        <taxon>Sandaracinaceae</taxon>
        <taxon>Sandaracinus</taxon>
    </lineage>
</organism>
<evidence type="ECO:0000256" key="8">
    <source>
        <dbReference type="ARBA" id="ARBA00023027"/>
    </source>
</evidence>
<evidence type="ECO:0000256" key="13">
    <source>
        <dbReference type="RuleBase" id="RU003707"/>
    </source>
</evidence>
<dbReference type="InterPro" id="IPR001753">
    <property type="entry name" value="Enoyl-CoA_hydra/iso"/>
</dbReference>
<keyword evidence="8" id="KW-0520">NAD</keyword>
<evidence type="ECO:0000256" key="3">
    <source>
        <dbReference type="ARBA" id="ARBA00008750"/>
    </source>
</evidence>
<dbReference type="SUPFAM" id="SSF51735">
    <property type="entry name" value="NAD(P)-binding Rossmann-fold domains"/>
    <property type="match status" value="1"/>
</dbReference>
<dbReference type="SUPFAM" id="SSF52096">
    <property type="entry name" value="ClpP/crotonase"/>
    <property type="match status" value="1"/>
</dbReference>
<name>A0A0F6SE94_9BACT</name>
<feature type="domain" description="3-hydroxyacyl-CoA dehydrogenase NAD binding" evidence="15">
    <location>
        <begin position="333"/>
        <end position="512"/>
    </location>
</feature>
<dbReference type="Gene3D" id="3.90.226.10">
    <property type="entry name" value="2-enoyl-CoA Hydratase, Chain A, domain 1"/>
    <property type="match status" value="1"/>
</dbReference>
<dbReference type="Pfam" id="PF00725">
    <property type="entry name" value="3HCDH"/>
    <property type="match status" value="2"/>
</dbReference>
<dbReference type="AlphaFoldDB" id="A0A0F6SE94"/>
<evidence type="ECO:0000256" key="5">
    <source>
        <dbReference type="ARBA" id="ARBA00022832"/>
    </source>
</evidence>
<reference evidence="16 17" key="1">
    <citation type="submission" date="2015-03" db="EMBL/GenBank/DDBJ databases">
        <title>Genome assembly of Sandaracinus amylolyticus DSM 53668.</title>
        <authorList>
            <person name="Sharma G."/>
            <person name="Subramanian S."/>
        </authorList>
    </citation>
    <scope>NUCLEOTIDE SEQUENCE [LARGE SCALE GENOMIC DNA]</scope>
    <source>
        <strain evidence="16 17">DSM 53668</strain>
    </source>
</reference>
<dbReference type="KEGG" id="samy:DB32_001948"/>
<dbReference type="Pfam" id="PF00378">
    <property type="entry name" value="ECH_1"/>
    <property type="match status" value="1"/>
</dbReference>
<evidence type="ECO:0000256" key="4">
    <source>
        <dbReference type="ARBA" id="ARBA00012076"/>
    </source>
</evidence>
<sequence length="751" mass="80105">MASIQPTGAEALSIEKRDGGVVVLRMDVPGEPVNTLKASFAEDFARVFDELERDTSVKAIVLTSGKKSGFIAGADITMLQKAKTDREAAELSRAGQRALDRIAKLRAPVVAAIHGAALGGGLEVAMACHARIASDDPKTKLGLPEVQLGLLPGAGGTQRLPRLVPIQTALDMLLTGKQLDAKKAKKVGLVDEVVPEAILLEVAVQRAAALAEKSSGPRSAAPKGPKLEGAEKLQEAALTKTPLGRRFLFDQAKKQLLSKTRGNYPGPERILEVVEKGLEKGFEAGLEAEAVAFGELVVSPQAAQLMSIFFATNALKKDTGVDDPSVQPREVHKVGMLGAGLMGAGIAYVTANSAKIPVRLKDKDAEGVARGLSYVKNLVDQKVKRKRLTVREAGEQLSYVTGTTGYDGLRGAEVVVEAVFEDLALKHRVLMDVERECGPQAIFASNTSSIPIGEIAKASTHPETVIGMHYFSPVEKMPLLEIIVTPKTAPWVTATCVELGKKQGKTVIVVNDGVGFYTSRILGPMMNEAAFILAEGVKVEDIDDALMDFGFPVGPITLLDEVGIDVGEKVGHIMHAAFGDRMKPPAGFEKLLADKRFGRKNGRGFYLYGDKKKKGKKQVDATVYGVLGLSPGKQLPKDEIAQRCALQFVNEACLCYGEGILRSARDGDIGAIFGLGFPPFRGGPFRYVDTVGAKEIVRRLERFRDRLGNRFAPAPVLVEMAKTGKTFHGESTIAPGQHKVAAQGAGLGAVA</sequence>
<comment type="similarity">
    <text evidence="3">In the N-terminal section; belongs to the enoyl-CoA hydratase/isomerase family.</text>
</comment>
<comment type="similarity">
    <text evidence="2">In the central section; belongs to the 3-hydroxyacyl-CoA dehydrogenase family.</text>
</comment>
<evidence type="ECO:0000256" key="9">
    <source>
        <dbReference type="ARBA" id="ARBA00023098"/>
    </source>
</evidence>
<dbReference type="EC" id="4.2.1.17" evidence="4"/>
<evidence type="ECO:0000313" key="16">
    <source>
        <dbReference type="EMBL" id="AKF04799.1"/>
    </source>
</evidence>
<evidence type="ECO:0000256" key="11">
    <source>
        <dbReference type="ARBA" id="ARBA00023268"/>
    </source>
</evidence>
<dbReference type="FunFam" id="3.40.50.720:FF:000009">
    <property type="entry name" value="Fatty oxidation complex, alpha subunit"/>
    <property type="match status" value="1"/>
</dbReference>